<feature type="modified residue" description="4-aspartylphosphate" evidence="3">
    <location>
        <position position="54"/>
    </location>
</feature>
<dbReference type="PROSITE" id="PS50110">
    <property type="entry name" value="RESPONSE_REGULATORY"/>
    <property type="match status" value="1"/>
</dbReference>
<dbReference type="GO" id="GO:0052621">
    <property type="term" value="F:diguanylate cyclase activity"/>
    <property type="evidence" value="ECO:0007669"/>
    <property type="project" value="UniProtKB-EC"/>
</dbReference>
<evidence type="ECO:0000259" key="4">
    <source>
        <dbReference type="PROSITE" id="PS50110"/>
    </source>
</evidence>
<dbReference type="NCBIfam" id="TIGR00254">
    <property type="entry name" value="GGDEF"/>
    <property type="match status" value="1"/>
</dbReference>
<proteinExistence type="predicted"/>
<gene>
    <name evidence="6" type="ORF">CEV31_0058</name>
</gene>
<dbReference type="GO" id="GO:0005886">
    <property type="term" value="C:plasma membrane"/>
    <property type="evidence" value="ECO:0007669"/>
    <property type="project" value="TreeGrafter"/>
</dbReference>
<dbReference type="PROSITE" id="PS50887">
    <property type="entry name" value="GGDEF"/>
    <property type="match status" value="1"/>
</dbReference>
<dbReference type="AlphaFoldDB" id="A0A256G7A3"/>
<organism evidence="6 7">
    <name type="scientific">Brucella thiophenivorans</name>
    <dbReference type="NCBI Taxonomy" id="571255"/>
    <lineage>
        <taxon>Bacteria</taxon>
        <taxon>Pseudomonadati</taxon>
        <taxon>Pseudomonadota</taxon>
        <taxon>Alphaproteobacteria</taxon>
        <taxon>Hyphomicrobiales</taxon>
        <taxon>Brucellaceae</taxon>
        <taxon>Brucella/Ochrobactrum group</taxon>
        <taxon>Brucella</taxon>
    </lineage>
</organism>
<dbReference type="SMART" id="SM00448">
    <property type="entry name" value="REC"/>
    <property type="match status" value="1"/>
</dbReference>
<dbReference type="OrthoDB" id="9812260at2"/>
<dbReference type="SUPFAM" id="SSF55073">
    <property type="entry name" value="Nucleotide cyclase"/>
    <property type="match status" value="1"/>
</dbReference>
<comment type="catalytic activity">
    <reaction evidence="2">
        <text>2 GTP = 3',3'-c-di-GMP + 2 diphosphate</text>
        <dbReference type="Rhea" id="RHEA:24898"/>
        <dbReference type="ChEBI" id="CHEBI:33019"/>
        <dbReference type="ChEBI" id="CHEBI:37565"/>
        <dbReference type="ChEBI" id="CHEBI:58805"/>
        <dbReference type="EC" id="2.7.7.65"/>
    </reaction>
</comment>
<dbReference type="RefSeq" id="WP_094504926.1">
    <property type="nucleotide sequence ID" value="NZ_JBHEEK010000031.1"/>
</dbReference>
<dbReference type="InterPro" id="IPR011006">
    <property type="entry name" value="CheY-like_superfamily"/>
</dbReference>
<dbReference type="PANTHER" id="PTHR45138:SF9">
    <property type="entry name" value="DIGUANYLATE CYCLASE DGCM-RELATED"/>
    <property type="match status" value="1"/>
</dbReference>
<dbReference type="InterPro" id="IPR043128">
    <property type="entry name" value="Rev_trsase/Diguanyl_cyclase"/>
</dbReference>
<evidence type="ECO:0000256" key="2">
    <source>
        <dbReference type="ARBA" id="ARBA00034247"/>
    </source>
</evidence>
<dbReference type="FunFam" id="3.30.70.270:FF:000001">
    <property type="entry name" value="Diguanylate cyclase domain protein"/>
    <property type="match status" value="1"/>
</dbReference>
<dbReference type="GO" id="GO:0000160">
    <property type="term" value="P:phosphorelay signal transduction system"/>
    <property type="evidence" value="ECO:0007669"/>
    <property type="project" value="InterPro"/>
</dbReference>
<comment type="caution">
    <text evidence="6">The sequence shown here is derived from an EMBL/GenBank/DDBJ whole genome shotgun (WGS) entry which is preliminary data.</text>
</comment>
<dbReference type="EMBL" id="NNRJ01000002">
    <property type="protein sequence ID" value="OYR22982.1"/>
    <property type="molecule type" value="Genomic_DNA"/>
</dbReference>
<dbReference type="InterPro" id="IPR050469">
    <property type="entry name" value="Diguanylate_Cyclase"/>
</dbReference>
<protein>
    <recommendedName>
        <fullName evidence="1">diguanylate cyclase</fullName>
        <ecNumber evidence="1">2.7.7.65</ecNumber>
    </recommendedName>
</protein>
<dbReference type="SUPFAM" id="SSF52172">
    <property type="entry name" value="CheY-like"/>
    <property type="match status" value="1"/>
</dbReference>
<feature type="domain" description="Response regulatory" evidence="4">
    <location>
        <begin position="6"/>
        <end position="121"/>
    </location>
</feature>
<accession>A0A256G7A3</accession>
<evidence type="ECO:0000313" key="7">
    <source>
        <dbReference type="Proteomes" id="UP000215590"/>
    </source>
</evidence>
<evidence type="ECO:0000256" key="1">
    <source>
        <dbReference type="ARBA" id="ARBA00012528"/>
    </source>
</evidence>
<feature type="domain" description="GGDEF" evidence="5">
    <location>
        <begin position="164"/>
        <end position="301"/>
    </location>
</feature>
<dbReference type="Proteomes" id="UP000215590">
    <property type="component" value="Unassembled WGS sequence"/>
</dbReference>
<keyword evidence="3" id="KW-0597">Phosphoprotein</keyword>
<evidence type="ECO:0000256" key="3">
    <source>
        <dbReference type="PROSITE-ProRule" id="PRU00169"/>
    </source>
</evidence>
<evidence type="ECO:0000313" key="6">
    <source>
        <dbReference type="EMBL" id="OYR22982.1"/>
    </source>
</evidence>
<keyword evidence="7" id="KW-1185">Reference proteome</keyword>
<dbReference type="Pfam" id="PF00990">
    <property type="entry name" value="GGDEF"/>
    <property type="match status" value="1"/>
</dbReference>
<dbReference type="InterPro" id="IPR000160">
    <property type="entry name" value="GGDEF_dom"/>
</dbReference>
<dbReference type="SMART" id="SM00267">
    <property type="entry name" value="GGDEF"/>
    <property type="match status" value="1"/>
</dbReference>
<sequence>MHDRATILIVDDEVSNIEIMNAVLEDYYQVSFATSGEQALEVARSVLPDLVLLDVMMPGVDGYEVCSRLKNDGLLADVPVIFTTALDDQYAEVRGLSLGAIDYVTKPINPVILKARVSNHIGLKRLRDHLSEMAITDALTGLNNRRQLEIILTAEISRLSPAAAWLSVIMVDIDFFKLFNDTYGHPEGDRCITMVAAVLARTVNKVSGMTARYGGEEFACVLPGSDPNSALATAKEIQLQIQSLNIPHPGSPVGPTVTVSIGIASDRTHPEVGSFLWLQNADQQLYISKRTGRNKIEINKFKLSK</sequence>
<dbReference type="EC" id="2.7.7.65" evidence="1"/>
<dbReference type="InterPro" id="IPR029787">
    <property type="entry name" value="Nucleotide_cyclase"/>
</dbReference>
<dbReference type="Gene3D" id="3.40.50.2300">
    <property type="match status" value="1"/>
</dbReference>
<reference evidence="6 7" key="1">
    <citation type="submission" date="2017-07" db="EMBL/GenBank/DDBJ databases">
        <title>Phylogenetic study on the rhizospheric bacterium Ochrobactrum sp. A44.</title>
        <authorList>
            <person name="Krzyzanowska D.M."/>
            <person name="Ossowicki A."/>
            <person name="Rajewska M."/>
            <person name="Maciag T."/>
            <person name="Kaczynski Z."/>
            <person name="Czerwicka M."/>
            <person name="Jafra S."/>
        </authorList>
    </citation>
    <scope>NUCLEOTIDE SEQUENCE [LARGE SCALE GENOMIC DNA]</scope>
    <source>
        <strain evidence="6 7">DSM 7216</strain>
    </source>
</reference>
<dbReference type="InterPro" id="IPR001789">
    <property type="entry name" value="Sig_transdc_resp-reg_receiver"/>
</dbReference>
<dbReference type="Gene3D" id="3.30.70.270">
    <property type="match status" value="1"/>
</dbReference>
<dbReference type="PANTHER" id="PTHR45138">
    <property type="entry name" value="REGULATORY COMPONENTS OF SENSORY TRANSDUCTION SYSTEM"/>
    <property type="match status" value="1"/>
</dbReference>
<dbReference type="GO" id="GO:1902201">
    <property type="term" value="P:negative regulation of bacterial-type flagellum-dependent cell motility"/>
    <property type="evidence" value="ECO:0007669"/>
    <property type="project" value="TreeGrafter"/>
</dbReference>
<evidence type="ECO:0000259" key="5">
    <source>
        <dbReference type="PROSITE" id="PS50887"/>
    </source>
</evidence>
<dbReference type="CDD" id="cd01949">
    <property type="entry name" value="GGDEF"/>
    <property type="match status" value="1"/>
</dbReference>
<dbReference type="Pfam" id="PF00072">
    <property type="entry name" value="Response_reg"/>
    <property type="match status" value="1"/>
</dbReference>
<dbReference type="GO" id="GO:0043709">
    <property type="term" value="P:cell adhesion involved in single-species biofilm formation"/>
    <property type="evidence" value="ECO:0007669"/>
    <property type="project" value="TreeGrafter"/>
</dbReference>
<name>A0A256G7A3_9HYPH</name>